<keyword evidence="3" id="KW-1185">Reference proteome</keyword>
<reference evidence="2" key="1">
    <citation type="journal article" date="2022" name="Int. J. Mol. Sci.">
        <title>Draft Genome of Tanacetum Coccineum: Genomic Comparison of Closely Related Tanacetum-Family Plants.</title>
        <authorList>
            <person name="Yamashiro T."/>
            <person name="Shiraishi A."/>
            <person name="Nakayama K."/>
            <person name="Satake H."/>
        </authorList>
    </citation>
    <scope>NUCLEOTIDE SEQUENCE</scope>
</reference>
<organism evidence="2 3">
    <name type="scientific">Tanacetum coccineum</name>
    <dbReference type="NCBI Taxonomy" id="301880"/>
    <lineage>
        <taxon>Eukaryota</taxon>
        <taxon>Viridiplantae</taxon>
        <taxon>Streptophyta</taxon>
        <taxon>Embryophyta</taxon>
        <taxon>Tracheophyta</taxon>
        <taxon>Spermatophyta</taxon>
        <taxon>Magnoliopsida</taxon>
        <taxon>eudicotyledons</taxon>
        <taxon>Gunneridae</taxon>
        <taxon>Pentapetalae</taxon>
        <taxon>asterids</taxon>
        <taxon>campanulids</taxon>
        <taxon>Asterales</taxon>
        <taxon>Asteraceae</taxon>
        <taxon>Asteroideae</taxon>
        <taxon>Anthemideae</taxon>
        <taxon>Anthemidinae</taxon>
        <taxon>Tanacetum</taxon>
    </lineage>
</organism>
<gene>
    <name evidence="2" type="ORF">Tco_0925424</name>
</gene>
<feature type="compositionally biased region" description="Polar residues" evidence="1">
    <location>
        <begin position="24"/>
        <end position="58"/>
    </location>
</feature>
<evidence type="ECO:0000313" key="2">
    <source>
        <dbReference type="EMBL" id="GJT35005.1"/>
    </source>
</evidence>
<comment type="caution">
    <text evidence="2">The sequence shown here is derived from an EMBL/GenBank/DDBJ whole genome shotgun (WGS) entry which is preliminary data.</text>
</comment>
<name>A0ABQ5D814_9ASTR</name>
<protein>
    <submittedName>
        <fullName evidence="2">Uncharacterized protein</fullName>
    </submittedName>
</protein>
<evidence type="ECO:0000313" key="3">
    <source>
        <dbReference type="Proteomes" id="UP001151760"/>
    </source>
</evidence>
<reference evidence="2" key="2">
    <citation type="submission" date="2022-01" db="EMBL/GenBank/DDBJ databases">
        <authorList>
            <person name="Yamashiro T."/>
            <person name="Shiraishi A."/>
            <person name="Satake H."/>
            <person name="Nakayama K."/>
        </authorList>
    </citation>
    <scope>NUCLEOTIDE SEQUENCE</scope>
</reference>
<accession>A0ABQ5D814</accession>
<proteinExistence type="predicted"/>
<sequence>VKDEHKPNGKKIPTHQKSGAPFQHNGSGQSSVGYSQHKGSLGSQNRSRSTNQGVTPTSAGRRGQGANANYLLNF</sequence>
<feature type="non-terminal residue" evidence="2">
    <location>
        <position position="1"/>
    </location>
</feature>
<evidence type="ECO:0000256" key="1">
    <source>
        <dbReference type="SAM" id="MobiDB-lite"/>
    </source>
</evidence>
<feature type="region of interest" description="Disordered" evidence="1">
    <location>
        <begin position="1"/>
        <end position="74"/>
    </location>
</feature>
<dbReference type="Proteomes" id="UP001151760">
    <property type="component" value="Unassembled WGS sequence"/>
</dbReference>
<dbReference type="EMBL" id="BQNB010015013">
    <property type="protein sequence ID" value="GJT35005.1"/>
    <property type="molecule type" value="Genomic_DNA"/>
</dbReference>